<sequence length="176" mass="20456">MNKTLENYLRCFVGERPKDWALWISIAEWWYNITTQSSTGLTPFEALYGYPSLRLLSYSPRASSVEAVDTTLRSHKQVKHLLKSNLHKRQNAKLSPRFYGPLRVEERIKSVAYQLKLFETSLIHPVFYVSLLNKKLGQSVSPLQQLPSIDSNGILKPEPEEILDRRLRQVHHRPLT</sequence>
<dbReference type="Gramene" id="Jr08_11620_p1">
    <property type="protein sequence ID" value="cds.Jr08_11620_p1"/>
    <property type="gene ID" value="Jr08_11620"/>
</dbReference>
<dbReference type="InterPro" id="IPR012337">
    <property type="entry name" value="RNaseH-like_sf"/>
</dbReference>
<reference evidence="2" key="1">
    <citation type="submission" date="2015-10" db="EMBL/GenBank/DDBJ databases">
        <authorList>
            <person name="Martinez-Garcia P.J."/>
            <person name="Crepeau M.W."/>
            <person name="Puiu D."/>
            <person name="Gonzalez-Ibeas D."/>
            <person name="Whalen J."/>
            <person name="Stevens K."/>
            <person name="Paul R."/>
            <person name="Butterfield T."/>
            <person name="Britton M."/>
            <person name="Reagan R."/>
            <person name="Chakraborty S."/>
            <person name="Walawage S.L."/>
            <person name="Vasquez-Gross H.A."/>
            <person name="Cardeno C."/>
            <person name="Famula R."/>
            <person name="Pratt K."/>
            <person name="Kuruganti S."/>
            <person name="Aradhya M.K."/>
            <person name="Leslie C.A."/>
            <person name="Dandekar A.M."/>
            <person name="Salzberg S.L."/>
            <person name="Wegrzyn J.L."/>
            <person name="Langley C.H."/>
            <person name="Neale D.B."/>
        </authorList>
    </citation>
    <scope>NUCLEOTIDE SEQUENCE</scope>
    <source>
        <tissue evidence="2">Leaves</tissue>
    </source>
</reference>
<name>A0A833UUR2_JUGRE</name>
<dbReference type="Pfam" id="PF24626">
    <property type="entry name" value="SH3_Tf2-1"/>
    <property type="match status" value="1"/>
</dbReference>
<dbReference type="SUPFAM" id="SSF53098">
    <property type="entry name" value="Ribonuclease H-like"/>
    <property type="match status" value="1"/>
</dbReference>
<reference evidence="2" key="2">
    <citation type="submission" date="2020-03" db="EMBL/GenBank/DDBJ databases">
        <title>Walnut 2.0.</title>
        <authorList>
            <person name="Marrano A."/>
            <person name="Britton M."/>
            <person name="Zimin A.V."/>
            <person name="Zaini P.A."/>
            <person name="Workman R."/>
            <person name="Puiu D."/>
            <person name="Bianco L."/>
            <person name="Allen B.J."/>
            <person name="Troggio M."/>
            <person name="Leslie C.A."/>
            <person name="Timp W."/>
            <person name="Dendekar A."/>
            <person name="Salzberg S.L."/>
            <person name="Neale D.B."/>
        </authorList>
    </citation>
    <scope>NUCLEOTIDE SEQUENCE</scope>
    <source>
        <tissue evidence="2">Leaves</tissue>
    </source>
</reference>
<dbReference type="Gene3D" id="3.30.420.10">
    <property type="entry name" value="Ribonuclease H-like superfamily/Ribonuclease H"/>
    <property type="match status" value="1"/>
</dbReference>
<dbReference type="GO" id="GO:0003676">
    <property type="term" value="F:nucleic acid binding"/>
    <property type="evidence" value="ECO:0007669"/>
    <property type="project" value="InterPro"/>
</dbReference>
<dbReference type="Proteomes" id="UP000619265">
    <property type="component" value="Unassembled WGS sequence"/>
</dbReference>
<organism evidence="2 3">
    <name type="scientific">Juglans regia</name>
    <name type="common">English walnut</name>
    <dbReference type="NCBI Taxonomy" id="51240"/>
    <lineage>
        <taxon>Eukaryota</taxon>
        <taxon>Viridiplantae</taxon>
        <taxon>Streptophyta</taxon>
        <taxon>Embryophyta</taxon>
        <taxon>Tracheophyta</taxon>
        <taxon>Spermatophyta</taxon>
        <taxon>Magnoliopsida</taxon>
        <taxon>eudicotyledons</taxon>
        <taxon>Gunneridae</taxon>
        <taxon>Pentapetalae</taxon>
        <taxon>rosids</taxon>
        <taxon>fabids</taxon>
        <taxon>Fagales</taxon>
        <taxon>Juglandaceae</taxon>
        <taxon>Juglans</taxon>
    </lineage>
</organism>
<gene>
    <name evidence="2" type="ORF">F2P56_018438</name>
</gene>
<proteinExistence type="predicted"/>
<dbReference type="PANTHER" id="PTHR45835">
    <property type="entry name" value="YALI0A06105P"/>
    <property type="match status" value="1"/>
</dbReference>
<evidence type="ECO:0000313" key="2">
    <source>
        <dbReference type="EMBL" id="KAF5462432.1"/>
    </source>
</evidence>
<dbReference type="InterPro" id="IPR056924">
    <property type="entry name" value="SH3_Tf2-1"/>
</dbReference>
<evidence type="ECO:0000259" key="1">
    <source>
        <dbReference type="Pfam" id="PF24626"/>
    </source>
</evidence>
<comment type="caution">
    <text evidence="2">The sequence shown here is derived from an EMBL/GenBank/DDBJ whole genome shotgun (WGS) entry which is preliminary data.</text>
</comment>
<dbReference type="PANTHER" id="PTHR45835:SF104">
    <property type="entry name" value="PROTEIN NYNRIN-LIKE"/>
    <property type="match status" value="1"/>
</dbReference>
<feature type="domain" description="Tf2-1-like SH3-like" evidence="1">
    <location>
        <begin position="86"/>
        <end position="134"/>
    </location>
</feature>
<dbReference type="AlphaFoldDB" id="A0A833UUR2"/>
<dbReference type="InterPro" id="IPR036397">
    <property type="entry name" value="RNaseH_sf"/>
</dbReference>
<protein>
    <recommendedName>
        <fullName evidence="1">Tf2-1-like SH3-like domain-containing protein</fullName>
    </recommendedName>
</protein>
<evidence type="ECO:0000313" key="3">
    <source>
        <dbReference type="Proteomes" id="UP000619265"/>
    </source>
</evidence>
<accession>A0A833UUR2</accession>
<dbReference type="EMBL" id="LIHL02000008">
    <property type="protein sequence ID" value="KAF5462432.1"/>
    <property type="molecule type" value="Genomic_DNA"/>
</dbReference>